<dbReference type="EMBL" id="CATOUU010000386">
    <property type="protein sequence ID" value="CAI9927864.1"/>
    <property type="molecule type" value="Genomic_DNA"/>
</dbReference>
<keyword evidence="1" id="KW-0175">Coiled coil</keyword>
<sequence length="558" mass="64981">MNQLFVQTQQALIQNTNYKGFVDEVALILNLQDKSLAQIVNSVRTLKQQYLSKQALCDKQFLEIQDMRRQYHLVFNQAMVMSSSSGMQSSTKDKPKSKLQKYKKLFHDKCDLNEQLQGELEDKQKEVEKYQKMLRDLVIESRSPSHPVSVARDHFAPYNPLSETKQIRAYRRSSKSAVNDMHDEECVGPSFELKPTQESTLKQQYFALQSELESLKGRYNEMLKKESERNSLVLSLQPSQLKEANWNKKTPQCDQNVQTDIIVEQIQIRNQSEIKTEQKEAKFDFSADKTHLAELKRQLKNQQLLHSQQQSLLQQNQKQLQIKENQLKDIFIKVFKASKTSELLQNCCNYKKCLELLENIQPGVQMQAKITTVKCTDKTPDYQVKKVKETPDPIKMLTEERDDAQYDMRNVRGQQIAYTSKNRDVIQSITSTERKPIKKESFEQQQKNKILDFADEDMELSPQKISVLQKAIQQSKQNNDINKVVEDVCLYAEDDQMMAQIDKIIQHQSQEQAEITIYNQGEQKSQVKADMIESIGDMLDQIGYDGEFYVNVEELQEE</sequence>
<comment type="caution">
    <text evidence="2">The sequence shown here is derived from an EMBL/GenBank/DDBJ whole genome shotgun (WGS) entry which is preliminary data.</text>
</comment>
<reference evidence="2" key="1">
    <citation type="submission" date="2023-06" db="EMBL/GenBank/DDBJ databases">
        <authorList>
            <person name="Kurt Z."/>
        </authorList>
    </citation>
    <scope>NUCLEOTIDE SEQUENCE</scope>
</reference>
<name>A0AA86TT06_9EUKA</name>
<proteinExistence type="predicted"/>
<organism evidence="2">
    <name type="scientific">Hexamita inflata</name>
    <dbReference type="NCBI Taxonomy" id="28002"/>
    <lineage>
        <taxon>Eukaryota</taxon>
        <taxon>Metamonada</taxon>
        <taxon>Diplomonadida</taxon>
        <taxon>Hexamitidae</taxon>
        <taxon>Hexamitinae</taxon>
        <taxon>Hexamita</taxon>
    </lineage>
</organism>
<feature type="coiled-coil region" evidence="1">
    <location>
        <begin position="113"/>
        <end position="140"/>
    </location>
</feature>
<dbReference type="Proteomes" id="UP001642409">
    <property type="component" value="Unassembled WGS sequence"/>
</dbReference>
<evidence type="ECO:0000313" key="4">
    <source>
        <dbReference type="Proteomes" id="UP001642409"/>
    </source>
</evidence>
<evidence type="ECO:0000313" key="3">
    <source>
        <dbReference type="EMBL" id="CAL5975412.1"/>
    </source>
</evidence>
<evidence type="ECO:0000256" key="1">
    <source>
        <dbReference type="SAM" id="Coils"/>
    </source>
</evidence>
<keyword evidence="4" id="KW-1185">Reference proteome</keyword>
<accession>A0AA86TT06</accession>
<dbReference type="EMBL" id="CAXDID020000006">
    <property type="protein sequence ID" value="CAL5975412.1"/>
    <property type="molecule type" value="Genomic_DNA"/>
</dbReference>
<protein>
    <submittedName>
        <fullName evidence="3">Hypothetical_protein</fullName>
    </submittedName>
</protein>
<evidence type="ECO:0000313" key="2">
    <source>
        <dbReference type="EMBL" id="CAI9927864.1"/>
    </source>
</evidence>
<gene>
    <name evidence="2" type="ORF">HINF_LOCUS15509</name>
    <name evidence="3" type="ORF">HINF_LOCUS3319</name>
</gene>
<dbReference type="AlphaFoldDB" id="A0AA86TT06"/>
<reference evidence="3 4" key="2">
    <citation type="submission" date="2024-07" db="EMBL/GenBank/DDBJ databases">
        <authorList>
            <person name="Akdeniz Z."/>
        </authorList>
    </citation>
    <scope>NUCLEOTIDE SEQUENCE [LARGE SCALE GENOMIC DNA]</scope>
</reference>